<proteinExistence type="predicted"/>
<comment type="caution">
    <text evidence="1">The sequence shown here is derived from an EMBL/GenBank/DDBJ whole genome shotgun (WGS) entry which is preliminary data.</text>
</comment>
<dbReference type="EMBL" id="BJZP01000005">
    <property type="protein sequence ID" value="GEO84567.1"/>
    <property type="molecule type" value="Genomic_DNA"/>
</dbReference>
<gene>
    <name evidence="1" type="ORF">RNA01_14990</name>
</gene>
<protein>
    <submittedName>
        <fullName evidence="1">Uncharacterized protein</fullName>
    </submittedName>
</protein>
<sequence>MLVEDLGVKNLGAVVQEDGGIVDQNADRAECVGRRRHEAGRCLPVAKVGLQGDGAASERSDLVDKRCGLCKRVIGVDGYGEAMMCQVESDGSPKSRGRSGDEGYLRNVVVHSNPAWSSVVVLGI</sequence>
<organism evidence="1 2">
    <name type="scientific">Ciceribacter naphthalenivorans</name>
    <dbReference type="NCBI Taxonomy" id="1118451"/>
    <lineage>
        <taxon>Bacteria</taxon>
        <taxon>Pseudomonadati</taxon>
        <taxon>Pseudomonadota</taxon>
        <taxon>Alphaproteobacteria</taxon>
        <taxon>Hyphomicrobiales</taxon>
        <taxon>Rhizobiaceae</taxon>
        <taxon>Ciceribacter</taxon>
    </lineage>
</organism>
<dbReference type="Proteomes" id="UP000321717">
    <property type="component" value="Unassembled WGS sequence"/>
</dbReference>
<accession>A0A512HGJ0</accession>
<name>A0A512HGJ0_9HYPH</name>
<evidence type="ECO:0000313" key="1">
    <source>
        <dbReference type="EMBL" id="GEO84567.1"/>
    </source>
</evidence>
<reference evidence="1 2" key="1">
    <citation type="submission" date="2019-07" db="EMBL/GenBank/DDBJ databases">
        <title>Whole genome shotgun sequence of Rhizobium naphthalenivorans NBRC 107585.</title>
        <authorList>
            <person name="Hosoyama A."/>
            <person name="Uohara A."/>
            <person name="Ohji S."/>
            <person name="Ichikawa N."/>
        </authorList>
    </citation>
    <scope>NUCLEOTIDE SEQUENCE [LARGE SCALE GENOMIC DNA]</scope>
    <source>
        <strain evidence="1 2">NBRC 107585</strain>
    </source>
</reference>
<dbReference type="AlphaFoldDB" id="A0A512HGJ0"/>
<keyword evidence="2" id="KW-1185">Reference proteome</keyword>
<evidence type="ECO:0000313" key="2">
    <source>
        <dbReference type="Proteomes" id="UP000321717"/>
    </source>
</evidence>